<feature type="compositionally biased region" description="Low complexity" evidence="8">
    <location>
        <begin position="175"/>
        <end position="195"/>
    </location>
</feature>
<evidence type="ECO:0000313" key="11">
    <source>
        <dbReference type="EMBL" id="CAF3748976.1"/>
    </source>
</evidence>
<evidence type="ECO:0000313" key="10">
    <source>
        <dbReference type="EMBL" id="CAF0978334.1"/>
    </source>
</evidence>
<comment type="caution">
    <text evidence="10">The sequence shown here is derived from an EMBL/GenBank/DDBJ whole genome shotgun (WGS) entry which is preliminary data.</text>
</comment>
<feature type="coiled-coil region" evidence="7">
    <location>
        <begin position="430"/>
        <end position="457"/>
    </location>
</feature>
<dbReference type="AlphaFoldDB" id="A0A8S2DM85"/>
<sequence>MAKKDNRNLAPDHIYKLSHDLNNDKIYVFVKLTDSCIKSIENCIRSKDKKQRATIKFRNSTGEINIPVVNDDKSASQRTYLFHVAPEEKTAEVFECIKQNNNNALESLGLIEQKLNVHAQEDVYSMTMTKVTNVHTSSQSKSTKEIGESSKSILQKKTSKSNPQPTPPSRQLTPTTSTMTGNGNSQNNNNTSTSGVSERPLRERLIHLLAVRGYKKPELIIRLKLDGLKDEEKEQLDGILQQISTESKTNGYMLSKQIWLSGEVKPEWSYYPKPEGSVVRRKIKEQQSKQQSQPPQRISPAPSQSQPSTSSDTLNIDTLLTSVQPPKQATPAQSVAVIAAKNVHTNGYQQLKSNADKERMEVAHVDQSYTSPSSSTSFITKPSVISNNNNNHHENVSVNHRKTNHVRNGHPNDASSEETEDPLSDKEEMIEDLTGLLDSVVNTNKELEEELNNQYNNATISDLNERNEYESDYNKLYDEYRQLYNYIDKIAKRFKQLEESLQTAATEQQMKSIMSRIVSEFQQYEHNENYTQKRKRVYELHLKLEHIKYLIDQYDNTHSSQMTEDEDDVEEEEEEEEGEVDDDVSEI</sequence>
<dbReference type="PANTHER" id="PTHR23288">
    <property type="entry name" value="OCCLUDIN AND RNA POLYMERASE II ELONGATION FACTOR ELL"/>
    <property type="match status" value="1"/>
</dbReference>
<evidence type="ECO:0000256" key="6">
    <source>
        <dbReference type="PROSITE-ProRule" id="PRU01324"/>
    </source>
</evidence>
<organism evidence="10 12">
    <name type="scientific">Didymodactylos carnosus</name>
    <dbReference type="NCBI Taxonomy" id="1234261"/>
    <lineage>
        <taxon>Eukaryota</taxon>
        <taxon>Metazoa</taxon>
        <taxon>Spiralia</taxon>
        <taxon>Gnathifera</taxon>
        <taxon>Rotifera</taxon>
        <taxon>Eurotatoria</taxon>
        <taxon>Bdelloidea</taxon>
        <taxon>Philodinida</taxon>
        <taxon>Philodinidae</taxon>
        <taxon>Didymodactylos</taxon>
    </lineage>
</organism>
<feature type="compositionally biased region" description="Polar residues" evidence="8">
    <location>
        <begin position="149"/>
        <end position="174"/>
    </location>
</feature>
<dbReference type="EMBL" id="CAJNOK010005600">
    <property type="protein sequence ID" value="CAF0978334.1"/>
    <property type="molecule type" value="Genomic_DNA"/>
</dbReference>
<evidence type="ECO:0000256" key="8">
    <source>
        <dbReference type="SAM" id="MobiDB-lite"/>
    </source>
</evidence>
<dbReference type="InterPro" id="IPR010844">
    <property type="entry name" value="Occludin_ELL"/>
</dbReference>
<dbReference type="GO" id="GO:0006368">
    <property type="term" value="P:transcription elongation by RNA polymerase II"/>
    <property type="evidence" value="ECO:0007669"/>
    <property type="project" value="InterPro"/>
</dbReference>
<dbReference type="PROSITE" id="PS51980">
    <property type="entry name" value="OCEL"/>
    <property type="match status" value="1"/>
</dbReference>
<dbReference type="InterPro" id="IPR042065">
    <property type="entry name" value="E3_ELL-like"/>
</dbReference>
<name>A0A8S2DM85_9BILA</name>
<feature type="compositionally biased region" description="Basic residues" evidence="8">
    <location>
        <begin position="399"/>
        <end position="408"/>
    </location>
</feature>
<keyword evidence="4" id="KW-0804">Transcription</keyword>
<dbReference type="Gene3D" id="6.10.140.340">
    <property type="match status" value="1"/>
</dbReference>
<evidence type="ECO:0000256" key="1">
    <source>
        <dbReference type="ARBA" id="ARBA00004123"/>
    </source>
</evidence>
<keyword evidence="3" id="KW-0805">Transcription regulation</keyword>
<dbReference type="EMBL" id="CAJOBA010005606">
    <property type="protein sequence ID" value="CAF3748976.1"/>
    <property type="molecule type" value="Genomic_DNA"/>
</dbReference>
<reference evidence="10" key="1">
    <citation type="submission" date="2021-02" db="EMBL/GenBank/DDBJ databases">
        <authorList>
            <person name="Nowell W R."/>
        </authorList>
    </citation>
    <scope>NUCLEOTIDE SEQUENCE</scope>
</reference>
<evidence type="ECO:0000256" key="5">
    <source>
        <dbReference type="ARBA" id="ARBA00023242"/>
    </source>
</evidence>
<proteinExistence type="inferred from homology"/>
<dbReference type="Gene3D" id="1.10.10.2670">
    <property type="entry name" value="E3 ubiquitin-protein ligase"/>
    <property type="match status" value="1"/>
</dbReference>
<dbReference type="Proteomes" id="UP000682733">
    <property type="component" value="Unassembled WGS sequence"/>
</dbReference>
<comment type="subcellular location">
    <subcellularLocation>
        <location evidence="1">Nucleus</location>
    </subcellularLocation>
</comment>
<comment type="similarity">
    <text evidence="2 6">Belongs to the ELL/occludin family.</text>
</comment>
<feature type="region of interest" description="Disordered" evidence="8">
    <location>
        <begin position="386"/>
        <end position="426"/>
    </location>
</feature>
<feature type="region of interest" description="Disordered" evidence="8">
    <location>
        <begin position="271"/>
        <end position="313"/>
    </location>
</feature>
<evidence type="ECO:0000313" key="12">
    <source>
        <dbReference type="Proteomes" id="UP000677228"/>
    </source>
</evidence>
<feature type="domain" description="OCEL" evidence="9">
    <location>
        <begin position="451"/>
        <end position="559"/>
    </location>
</feature>
<keyword evidence="7" id="KW-0175">Coiled coil</keyword>
<dbReference type="PANTHER" id="PTHR23288:SF17">
    <property type="entry name" value="RNA POLYMERASE II ELONGATION FACTOR ELL"/>
    <property type="match status" value="1"/>
</dbReference>
<dbReference type="SUPFAM" id="SSF46785">
    <property type="entry name" value="Winged helix' DNA-binding domain"/>
    <property type="match status" value="1"/>
</dbReference>
<dbReference type="Proteomes" id="UP000677228">
    <property type="component" value="Unassembled WGS sequence"/>
</dbReference>
<evidence type="ECO:0000256" key="3">
    <source>
        <dbReference type="ARBA" id="ARBA00023015"/>
    </source>
</evidence>
<evidence type="ECO:0000256" key="2">
    <source>
        <dbReference type="ARBA" id="ARBA00009171"/>
    </source>
</evidence>
<gene>
    <name evidence="10" type="ORF">OVA965_LOCUS13451</name>
    <name evidence="11" type="ORF">TMI583_LOCUS13453</name>
</gene>
<dbReference type="InterPro" id="IPR031176">
    <property type="entry name" value="ELL/occludin"/>
</dbReference>
<dbReference type="GO" id="GO:0008023">
    <property type="term" value="C:transcription elongation factor complex"/>
    <property type="evidence" value="ECO:0007669"/>
    <property type="project" value="InterPro"/>
</dbReference>
<dbReference type="InterPro" id="IPR019464">
    <property type="entry name" value="ELL_N"/>
</dbReference>
<feature type="region of interest" description="Disordered" evidence="8">
    <location>
        <begin position="555"/>
        <end position="587"/>
    </location>
</feature>
<keyword evidence="5" id="KW-0539">Nucleus</keyword>
<dbReference type="Pfam" id="PF07303">
    <property type="entry name" value="Occludin_ELL"/>
    <property type="match status" value="1"/>
</dbReference>
<dbReference type="GO" id="GO:0042795">
    <property type="term" value="P:snRNA transcription by RNA polymerase II"/>
    <property type="evidence" value="ECO:0007669"/>
    <property type="project" value="TreeGrafter"/>
</dbReference>
<evidence type="ECO:0000256" key="4">
    <source>
        <dbReference type="ARBA" id="ARBA00023163"/>
    </source>
</evidence>
<dbReference type="SUPFAM" id="SSF144292">
    <property type="entry name" value="occludin/ELL-like"/>
    <property type="match status" value="1"/>
</dbReference>
<accession>A0A8S2DM85</accession>
<feature type="compositionally biased region" description="Low complexity" evidence="8">
    <location>
        <begin position="288"/>
        <end position="311"/>
    </location>
</feature>
<feature type="region of interest" description="Disordered" evidence="8">
    <location>
        <begin position="134"/>
        <end position="198"/>
    </location>
</feature>
<evidence type="ECO:0000259" key="9">
    <source>
        <dbReference type="PROSITE" id="PS51980"/>
    </source>
</evidence>
<dbReference type="GO" id="GO:0032968">
    <property type="term" value="P:positive regulation of transcription elongation by RNA polymerase II"/>
    <property type="evidence" value="ECO:0007669"/>
    <property type="project" value="TreeGrafter"/>
</dbReference>
<evidence type="ECO:0000256" key="7">
    <source>
        <dbReference type="SAM" id="Coils"/>
    </source>
</evidence>
<feature type="compositionally biased region" description="Acidic residues" evidence="8">
    <location>
        <begin position="563"/>
        <end position="587"/>
    </location>
</feature>
<dbReference type="InterPro" id="IPR036390">
    <property type="entry name" value="WH_DNA-bd_sf"/>
</dbReference>
<protein>
    <recommendedName>
        <fullName evidence="9">OCEL domain-containing protein</fullName>
    </recommendedName>
</protein>
<dbReference type="Pfam" id="PF10390">
    <property type="entry name" value="ELL"/>
    <property type="match status" value="1"/>
</dbReference>
<dbReference type="GO" id="GO:0000987">
    <property type="term" value="F:cis-regulatory region sequence-specific DNA binding"/>
    <property type="evidence" value="ECO:0007669"/>
    <property type="project" value="TreeGrafter"/>
</dbReference>